<feature type="region of interest" description="Disordered" evidence="1">
    <location>
        <begin position="182"/>
        <end position="229"/>
    </location>
</feature>
<protein>
    <recommendedName>
        <fullName evidence="4">Homeobox domain-containing protein</fullName>
    </recommendedName>
</protein>
<dbReference type="AlphaFoldDB" id="A0A2H3J951"/>
<evidence type="ECO:0008006" key="4">
    <source>
        <dbReference type="Google" id="ProtNLM"/>
    </source>
</evidence>
<evidence type="ECO:0000313" key="3">
    <source>
        <dbReference type="Proteomes" id="UP000218811"/>
    </source>
</evidence>
<gene>
    <name evidence="2" type="ORF">WOLCODRAFT_125701</name>
</gene>
<accession>A0A2H3J951</accession>
<evidence type="ECO:0000256" key="1">
    <source>
        <dbReference type="SAM" id="MobiDB-lite"/>
    </source>
</evidence>
<name>A0A2H3J951_WOLCO</name>
<organism evidence="2 3">
    <name type="scientific">Wolfiporia cocos (strain MD-104)</name>
    <name type="common">Brown rot fungus</name>
    <dbReference type="NCBI Taxonomy" id="742152"/>
    <lineage>
        <taxon>Eukaryota</taxon>
        <taxon>Fungi</taxon>
        <taxon>Dikarya</taxon>
        <taxon>Basidiomycota</taxon>
        <taxon>Agaricomycotina</taxon>
        <taxon>Agaricomycetes</taxon>
        <taxon>Polyporales</taxon>
        <taxon>Phaeolaceae</taxon>
        <taxon>Wolfiporia</taxon>
    </lineage>
</organism>
<dbReference type="OMA" id="AWMELEL"/>
<reference evidence="2" key="1">
    <citation type="journal article" date="2012" name="Science">
        <title>The Paleozoic origin of enzymatic lignin decomposition reconstructed from 31 fungal genomes.</title>
        <authorList>
            <person name="Floudas D."/>
            <person name="Binder M."/>
            <person name="Riley R."/>
            <person name="Barry K."/>
            <person name="Blanchette R.A."/>
            <person name="Henrissat B."/>
            <person name="Martinez A.T."/>
            <person name="Otillar R."/>
            <person name="Spatafora J.W."/>
            <person name="Yadav J.S."/>
            <person name="Aerts A."/>
            <person name="Benoit I."/>
            <person name="Boyd A."/>
            <person name="Carlson A."/>
            <person name="Copeland A."/>
            <person name="Coutinho P.M."/>
            <person name="de Vries R.P."/>
            <person name="Ferreira P."/>
            <person name="Findley K."/>
            <person name="Foster B."/>
            <person name="Gaskell J."/>
            <person name="Glotzer D."/>
            <person name="Gorecki P."/>
            <person name="Heitman J."/>
            <person name="Hesse C."/>
            <person name="Hori C."/>
            <person name="Igarashi K."/>
            <person name="Jurgens J.A."/>
            <person name="Kallen N."/>
            <person name="Kersten P."/>
            <person name="Kohler A."/>
            <person name="Kuees U."/>
            <person name="Kumar T.K.A."/>
            <person name="Kuo A."/>
            <person name="LaButti K."/>
            <person name="Larrondo L.F."/>
            <person name="Lindquist E."/>
            <person name="Ling A."/>
            <person name="Lombard V."/>
            <person name="Lucas S."/>
            <person name="Lundell T."/>
            <person name="Martin R."/>
            <person name="McLaughlin D.J."/>
            <person name="Morgenstern I."/>
            <person name="Morin E."/>
            <person name="Murat C."/>
            <person name="Nagy L.G."/>
            <person name="Nolan M."/>
            <person name="Ohm R.A."/>
            <person name="Patyshakuliyeva A."/>
            <person name="Rokas A."/>
            <person name="Ruiz-Duenas F.J."/>
            <person name="Sabat G."/>
            <person name="Salamov A."/>
            <person name="Samejima M."/>
            <person name="Schmutz J."/>
            <person name="Slot J.C."/>
            <person name="St John F."/>
            <person name="Stenlid J."/>
            <person name="Sun H."/>
            <person name="Sun S."/>
            <person name="Syed K."/>
            <person name="Tsang A."/>
            <person name="Wiebenga A."/>
            <person name="Young D."/>
            <person name="Pisabarro A."/>
            <person name="Eastwood D.C."/>
            <person name="Martin F."/>
            <person name="Cullen D."/>
            <person name="Grigoriev I.V."/>
            <person name="Hibbett D.S."/>
        </authorList>
    </citation>
    <scope>NUCLEOTIDE SEQUENCE [LARGE SCALE GENOMIC DNA]</scope>
    <source>
        <strain evidence="2">MD-104</strain>
    </source>
</reference>
<feature type="region of interest" description="Disordered" evidence="1">
    <location>
        <begin position="1"/>
        <end position="30"/>
    </location>
</feature>
<evidence type="ECO:0000313" key="2">
    <source>
        <dbReference type="EMBL" id="PCH35289.1"/>
    </source>
</evidence>
<proteinExistence type="predicted"/>
<dbReference type="EMBL" id="KB467843">
    <property type="protein sequence ID" value="PCH35289.1"/>
    <property type="molecule type" value="Genomic_DNA"/>
</dbReference>
<dbReference type="OrthoDB" id="2799385at2759"/>
<feature type="compositionally biased region" description="Low complexity" evidence="1">
    <location>
        <begin position="13"/>
        <end position="24"/>
    </location>
</feature>
<sequence>MEPQVLADYVNQPALSGPSASASAKTRKVPKRLSQEGYRLIHEFRAINPDPSITERKELLKRIHALPDCEHYTLNRLTTVLKQKRDRIHGPPKTPKEQEQLTVDDILYPSFKGQPKITGWLRILLAETKNPSEELIRVWASKLKVKHDDISAWISVERVKNTVKQEPVSEDSSLAITAVPQLPTPATSCSPEPDSGLKSPAVESEEARPPASSSMPKHETRATAADTPIWRELTQALDKALAEPVKAPDFSNASIQEMNDLLTEHENRITAFLGSIESGDYARWGLDSSLLTPAKEHPMTLYSNIIPAQMS</sequence>
<dbReference type="Proteomes" id="UP000218811">
    <property type="component" value="Unassembled WGS sequence"/>
</dbReference>
<keyword evidence="3" id="KW-1185">Reference proteome</keyword>